<organism evidence="1 2">
    <name type="scientific">Photobacterium chitinilyticum</name>
    <dbReference type="NCBI Taxonomy" id="2485123"/>
    <lineage>
        <taxon>Bacteria</taxon>
        <taxon>Pseudomonadati</taxon>
        <taxon>Pseudomonadota</taxon>
        <taxon>Gammaproteobacteria</taxon>
        <taxon>Vibrionales</taxon>
        <taxon>Vibrionaceae</taxon>
        <taxon>Photobacterium</taxon>
    </lineage>
</organism>
<dbReference type="Proteomes" id="UP000287563">
    <property type="component" value="Unassembled WGS sequence"/>
</dbReference>
<reference evidence="1 2" key="1">
    <citation type="submission" date="2018-11" db="EMBL/GenBank/DDBJ databases">
        <title>Photobacterium sp. BEI247 sp. nov., a marine bacterium isolated from Yongle Blue Hole in the South China Sea.</title>
        <authorList>
            <person name="Wang X."/>
        </authorList>
    </citation>
    <scope>NUCLEOTIDE SEQUENCE [LARGE SCALE GENOMIC DNA]</scope>
    <source>
        <strain evidence="2">BEI247</strain>
    </source>
</reference>
<protein>
    <submittedName>
        <fullName evidence="1">Uncharacterized protein</fullName>
    </submittedName>
</protein>
<comment type="caution">
    <text evidence="1">The sequence shown here is derived from an EMBL/GenBank/DDBJ whole genome shotgun (WGS) entry which is preliminary data.</text>
</comment>
<dbReference type="OrthoDB" id="6263428at2"/>
<dbReference type="RefSeq" id="WP_128785635.1">
    <property type="nucleotide sequence ID" value="NZ_RJLM01000011.1"/>
</dbReference>
<keyword evidence="2" id="KW-1185">Reference proteome</keyword>
<dbReference type="EMBL" id="RJLM01000011">
    <property type="protein sequence ID" value="RWX53747.1"/>
    <property type="molecule type" value="Genomic_DNA"/>
</dbReference>
<name>A0A3S3UJ95_9GAMM</name>
<dbReference type="AlphaFoldDB" id="A0A3S3UJ95"/>
<accession>A0A3S3UJ95</accession>
<evidence type="ECO:0000313" key="2">
    <source>
        <dbReference type="Proteomes" id="UP000287563"/>
    </source>
</evidence>
<proteinExistence type="predicted"/>
<sequence>MSSKLKRVNYSIYLNPVNSLSDRYAVGIMQKWVNERKDMLDNPDDGLNLHNSLHMHKNIYLSGMFLHLLSPTLSAGLASSLGDDSIKMATLKQHFDACGLMIPMAPASESAISRQDLDGLRAAVDMSPLLNEIQFLRSELQQANESHQQVSKDHQRHFAQSSERENALLQCQQKTQQELAETRQTLVTLCTESSERESALLQTQQQTQQELIETRQALMSLCSELAESVSANAVQPAEVTAPDVIADEAIASEIKASEDVAPDGESVTPDMTELQQALTEEIRANSQKREIAELKALIKAQSQLIKTMSLTASADSVKEQPGDDEADLTTTIANMQKVKKKGLW</sequence>
<evidence type="ECO:0000313" key="1">
    <source>
        <dbReference type="EMBL" id="RWX53747.1"/>
    </source>
</evidence>
<gene>
    <name evidence="1" type="ORF">EDI28_20030</name>
</gene>